<keyword evidence="4" id="KW-1185">Reference proteome</keyword>
<feature type="compositionally biased region" description="Low complexity" evidence="2">
    <location>
        <begin position="887"/>
        <end position="905"/>
    </location>
</feature>
<dbReference type="GO" id="GO:0080008">
    <property type="term" value="C:Cul4-RING E3 ubiquitin ligase complex"/>
    <property type="evidence" value="ECO:0007669"/>
    <property type="project" value="TreeGrafter"/>
</dbReference>
<dbReference type="SUPFAM" id="SSF50998">
    <property type="entry name" value="Quinoprotein alcohol dehydrogenase-like"/>
    <property type="match status" value="1"/>
</dbReference>
<feature type="compositionally biased region" description="Polar residues" evidence="2">
    <location>
        <begin position="739"/>
        <end position="749"/>
    </location>
</feature>
<feature type="compositionally biased region" description="Basic and acidic residues" evidence="2">
    <location>
        <begin position="1100"/>
        <end position="1112"/>
    </location>
</feature>
<organism evidence="3 4">
    <name type="scientific">Bemisia tabaci</name>
    <name type="common">Sweetpotato whitefly</name>
    <name type="synonym">Aleurodes tabaci</name>
    <dbReference type="NCBI Taxonomy" id="7038"/>
    <lineage>
        <taxon>Eukaryota</taxon>
        <taxon>Metazoa</taxon>
        <taxon>Ecdysozoa</taxon>
        <taxon>Arthropoda</taxon>
        <taxon>Hexapoda</taxon>
        <taxon>Insecta</taxon>
        <taxon>Pterygota</taxon>
        <taxon>Neoptera</taxon>
        <taxon>Paraneoptera</taxon>
        <taxon>Hemiptera</taxon>
        <taxon>Sternorrhyncha</taxon>
        <taxon>Aleyrodoidea</taxon>
        <taxon>Aleyrodidae</taxon>
        <taxon>Aleyrodinae</taxon>
        <taxon>Bemisia</taxon>
    </lineage>
</organism>
<feature type="compositionally biased region" description="Polar residues" evidence="2">
    <location>
        <begin position="756"/>
        <end position="766"/>
    </location>
</feature>
<feature type="compositionally biased region" description="Polar residues" evidence="2">
    <location>
        <begin position="594"/>
        <end position="612"/>
    </location>
</feature>
<feature type="compositionally biased region" description="Polar residues" evidence="2">
    <location>
        <begin position="707"/>
        <end position="727"/>
    </location>
</feature>
<dbReference type="Pfam" id="PF00400">
    <property type="entry name" value="WD40"/>
    <property type="match status" value="1"/>
</dbReference>
<evidence type="ECO:0000256" key="1">
    <source>
        <dbReference type="PROSITE-ProRule" id="PRU00221"/>
    </source>
</evidence>
<keyword evidence="1" id="KW-0853">WD repeat</keyword>
<dbReference type="InterPro" id="IPR001680">
    <property type="entry name" value="WD40_rpt"/>
</dbReference>
<dbReference type="InterPro" id="IPR052596">
    <property type="entry name" value="AMBRA1_autophagy"/>
</dbReference>
<feature type="region of interest" description="Disordered" evidence="2">
    <location>
        <begin position="1078"/>
        <end position="1121"/>
    </location>
</feature>
<dbReference type="SMART" id="SM00320">
    <property type="entry name" value="WD40"/>
    <property type="match status" value="3"/>
</dbReference>
<feature type="region of interest" description="Disordered" evidence="2">
    <location>
        <begin position="519"/>
        <end position="570"/>
    </location>
</feature>
<feature type="region of interest" description="Disordered" evidence="2">
    <location>
        <begin position="1303"/>
        <end position="1335"/>
    </location>
</feature>
<name>A0A9P0G0G4_BEMTA</name>
<sequence length="1371" mass="154040">MLDSEDEDANSDLDKRKHPYSTINRSVPKACFIRENGSRSQGAKVAKEFEWAAEDIFVQKSLNEHKFELPENARSTFLMVFSPDGKIVASTHGNHSIYVTDVRTCKTIRTLNGHPRTPWCIAFHPSSNQILASGCLGGEVRVWDLHGGSEVWTSDCHTVIASLAFHPIERVLVIATYNELYFWDWNERVPFAKCRTGHEKEKIRYVAFDHLGQKLITGIANVSPLQSQWDRIANPTQNDTEDCLRRMLSERQSQPTPAPRESFGFSSMFDDSLSSSFLADRLSWHTSPRRQAAWEARRLQIQEAFRSPRHNLRPLNDSSSASSVPSNRMQGLAPLVLQPLSDDQQLRIVTSSSNLLRLRMGINNLQRQISRSRITTRLLLPSTRQRLQEVLQRLHTRLSRFQTLTDDPPLQSPLSSINFNSRVNGDMGGASSSHWGPGTLSSAFSSDLQEGPSRVPSSIEFLSGEQSTSRTNAEEDSSRDGPSSSRRLWPGAHYRSKMRSGESARRRYFEERIKSLRQLSDANRSSNPASDSSQEPRAFQRYTHSPKPSCSNINDAGNNDQHPKADSSDRKQLSYFEKLKAKFAQLSRQIKEQCSTSTEFTSNHWQPSSSTQPNETPSNNNDSNPSNRVSPAEGNETSHVGSSDTSADLSERINNIVSNIRRVGSSLSRSMSCEFDAGSSKIEPRRKSDSGVSGESPEKNSEGSVDRGQNNSQIPDSTSVGSSLNRLNSEDSPEVRGSSYKTSSPSNSRSFDRVNSEGSSGTSSFGADNELRPAFVTASSLLGSLKQSSSLSSSSTSSNESWQGPVSEVGTTAGATPTIELGTTSPSQETRRIGLKRKLDSIVSSARIALQSRTVSPLSSTCDLRPDLVTPSPGSRADLASNDLFLTSSSSSSSSDSSSTSSSDSDSQDPTYDSLQNLFRVLKQRTDSINRSFRNQINYAPQIDPPTSAAARLQATLSDSSRYMESLFGGPSGNVDGSSPPENRPALDIGAEIRTHIQLFQDALSRLSQARSNEERLAGVPVLQKILRLLFYLIDLWLGQLGYQPEGSETGQSSSVNASRLAARERILLIELASETSLPPTPLQEREPERLSNGLSETSNRNDERPPAENRRSHPRAFARRRRDLMRNHRLLWLRERLRCVNANQRRRQLAESIDARRQEIRSRLNESRRRLTERMGEHHRQLGEREERRQQLSDRLEEGRRQLSERLEESQRLLNERLDESRRQLNERMFEQRRQMRDSMDQVQRRAQAMRDAIRRTQCIRDPEDWRRERREDLRRLCQTTMQAHSGLRSLVAAIERGHETSTVSSAELFRGDERSNSNLSNRDSQSTSQQPSVPFRLLDPILQQFNNSRPSSVSPQQRKKRLYVKGTNF</sequence>
<dbReference type="Proteomes" id="UP001152759">
    <property type="component" value="Chromosome 4"/>
</dbReference>
<feature type="region of interest" description="Disordered" evidence="2">
    <location>
        <begin position="856"/>
        <end position="912"/>
    </location>
</feature>
<dbReference type="SUPFAM" id="SSF58113">
    <property type="entry name" value="Apolipoprotein A-I"/>
    <property type="match status" value="1"/>
</dbReference>
<dbReference type="EMBL" id="OU963865">
    <property type="protein sequence ID" value="CAH0769938.1"/>
    <property type="molecule type" value="Genomic_DNA"/>
</dbReference>
<dbReference type="InterPro" id="IPR011047">
    <property type="entry name" value="Quinoprotein_ADH-like_sf"/>
</dbReference>
<feature type="compositionally biased region" description="Low complexity" evidence="2">
    <location>
        <begin position="613"/>
        <end position="631"/>
    </location>
</feature>
<feature type="region of interest" description="Disordered" evidence="2">
    <location>
        <begin position="308"/>
        <end position="327"/>
    </location>
</feature>
<reference evidence="3" key="1">
    <citation type="submission" date="2021-12" db="EMBL/GenBank/DDBJ databases">
        <authorList>
            <person name="King R."/>
        </authorList>
    </citation>
    <scope>NUCLEOTIDE SEQUENCE</scope>
</reference>
<evidence type="ECO:0000256" key="2">
    <source>
        <dbReference type="SAM" id="MobiDB-lite"/>
    </source>
</evidence>
<dbReference type="GO" id="GO:1990756">
    <property type="term" value="F:ubiquitin-like ligase-substrate adaptor activity"/>
    <property type="evidence" value="ECO:0007669"/>
    <property type="project" value="TreeGrafter"/>
</dbReference>
<feature type="region of interest" description="Disordered" evidence="2">
    <location>
        <begin position="1347"/>
        <end position="1371"/>
    </location>
</feature>
<feature type="region of interest" description="Disordered" evidence="2">
    <location>
        <begin position="404"/>
        <end position="504"/>
    </location>
</feature>
<dbReference type="Gene3D" id="2.130.10.10">
    <property type="entry name" value="YVTN repeat-like/Quinoprotein amine dehydrogenase"/>
    <property type="match status" value="1"/>
</dbReference>
<gene>
    <name evidence="3" type="ORF">BEMITA_LOCUS6862</name>
</gene>
<dbReference type="PANTHER" id="PTHR22874:SF1">
    <property type="entry name" value="ACTIVATING MOLECULE IN BECN1-REGULATED AUTOPHAGY PROTEIN 1"/>
    <property type="match status" value="1"/>
</dbReference>
<dbReference type="Gene3D" id="1.20.120.20">
    <property type="entry name" value="Apolipoprotein"/>
    <property type="match status" value="1"/>
</dbReference>
<feature type="region of interest" description="Disordered" evidence="2">
    <location>
        <begin position="1168"/>
        <end position="1198"/>
    </location>
</feature>
<evidence type="ECO:0000313" key="3">
    <source>
        <dbReference type="EMBL" id="CAH0769938.1"/>
    </source>
</evidence>
<dbReference type="GO" id="GO:0000423">
    <property type="term" value="P:mitophagy"/>
    <property type="evidence" value="ECO:0007669"/>
    <property type="project" value="TreeGrafter"/>
</dbReference>
<accession>A0A9P0G0G4</accession>
<protein>
    <recommendedName>
        <fullName evidence="5">Activating molecule in BECN1-regulated autophagy protein 1</fullName>
    </recommendedName>
</protein>
<feature type="compositionally biased region" description="Polar residues" evidence="2">
    <location>
        <begin position="412"/>
        <end position="423"/>
    </location>
</feature>
<dbReference type="InterPro" id="IPR015943">
    <property type="entry name" value="WD40/YVTN_repeat-like_dom_sf"/>
</dbReference>
<feature type="compositionally biased region" description="Polar residues" evidence="2">
    <location>
        <begin position="430"/>
        <end position="448"/>
    </location>
</feature>
<feature type="repeat" description="WD" evidence="1">
    <location>
        <begin position="111"/>
        <end position="153"/>
    </location>
</feature>
<feature type="compositionally biased region" description="Polar residues" evidence="2">
    <location>
        <begin position="1318"/>
        <end position="1334"/>
    </location>
</feature>
<dbReference type="PANTHER" id="PTHR22874">
    <property type="entry name" value="ACTIVATING MOLECULE IN BECN1-REGULATED AUTOPHAGY PROTEIN 1"/>
    <property type="match status" value="1"/>
</dbReference>
<evidence type="ECO:0008006" key="5">
    <source>
        <dbReference type="Google" id="ProtNLM"/>
    </source>
</evidence>
<feature type="region of interest" description="Disordered" evidence="2">
    <location>
        <begin position="594"/>
        <end position="649"/>
    </location>
</feature>
<feature type="compositionally biased region" description="Basic and acidic residues" evidence="2">
    <location>
        <begin position="561"/>
        <end position="570"/>
    </location>
</feature>
<evidence type="ECO:0000313" key="4">
    <source>
        <dbReference type="Proteomes" id="UP001152759"/>
    </source>
</evidence>
<feature type="compositionally biased region" description="Polar residues" evidence="2">
    <location>
        <begin position="519"/>
        <end position="535"/>
    </location>
</feature>
<dbReference type="PROSITE" id="PS50082">
    <property type="entry name" value="WD_REPEATS_2"/>
    <property type="match status" value="1"/>
</dbReference>
<proteinExistence type="predicted"/>
<feature type="compositionally biased region" description="Polar residues" evidence="2">
    <location>
        <begin position="542"/>
        <end position="560"/>
    </location>
</feature>
<feature type="region of interest" description="Disordered" evidence="2">
    <location>
        <begin position="786"/>
        <end position="833"/>
    </location>
</feature>
<feature type="compositionally biased region" description="Polar residues" evidence="2">
    <location>
        <begin position="1347"/>
        <end position="1358"/>
    </location>
</feature>
<feature type="compositionally biased region" description="Basic and acidic residues" evidence="2">
    <location>
        <begin position="696"/>
        <end position="705"/>
    </location>
</feature>
<dbReference type="PROSITE" id="PS50294">
    <property type="entry name" value="WD_REPEATS_REGION"/>
    <property type="match status" value="1"/>
</dbReference>
<feature type="compositionally biased region" description="Polar residues" evidence="2">
    <location>
        <begin position="809"/>
        <end position="828"/>
    </location>
</feature>
<feature type="region of interest" description="Disordered" evidence="2">
    <location>
        <begin position="675"/>
        <end position="771"/>
    </location>
</feature>
<dbReference type="GO" id="GO:0000045">
    <property type="term" value="P:autophagosome assembly"/>
    <property type="evidence" value="ECO:0007669"/>
    <property type="project" value="TreeGrafter"/>
</dbReference>
<feature type="compositionally biased region" description="Low complexity" evidence="2">
    <location>
        <begin position="786"/>
        <end position="801"/>
    </location>
</feature>
<feature type="compositionally biased region" description="Polar residues" evidence="2">
    <location>
        <begin position="635"/>
        <end position="649"/>
    </location>
</feature>